<protein>
    <submittedName>
        <fullName evidence="2">Uncharacterized protein</fullName>
    </submittedName>
</protein>
<feature type="signal peptide" evidence="1">
    <location>
        <begin position="1"/>
        <end position="19"/>
    </location>
</feature>
<dbReference type="RefSeq" id="WP_145346823.1">
    <property type="nucleotide sequence ID" value="NZ_CP036261.1"/>
</dbReference>
<evidence type="ECO:0000313" key="2">
    <source>
        <dbReference type="EMBL" id="QDS89234.1"/>
    </source>
</evidence>
<evidence type="ECO:0000313" key="3">
    <source>
        <dbReference type="Proteomes" id="UP000319557"/>
    </source>
</evidence>
<reference evidence="2 3" key="1">
    <citation type="submission" date="2019-02" db="EMBL/GenBank/DDBJ databases">
        <title>Deep-cultivation of Planctomycetes and their phenomic and genomic characterization uncovers novel biology.</title>
        <authorList>
            <person name="Wiegand S."/>
            <person name="Jogler M."/>
            <person name="Boedeker C."/>
            <person name="Pinto D."/>
            <person name="Vollmers J."/>
            <person name="Rivas-Marin E."/>
            <person name="Kohn T."/>
            <person name="Peeters S.H."/>
            <person name="Heuer A."/>
            <person name="Rast P."/>
            <person name="Oberbeckmann S."/>
            <person name="Bunk B."/>
            <person name="Jeske O."/>
            <person name="Meyerdierks A."/>
            <person name="Storesund J.E."/>
            <person name="Kallscheuer N."/>
            <person name="Luecker S."/>
            <person name="Lage O.M."/>
            <person name="Pohl T."/>
            <person name="Merkel B.J."/>
            <person name="Hornburger P."/>
            <person name="Mueller R.-W."/>
            <person name="Bruemmer F."/>
            <person name="Labrenz M."/>
            <person name="Spormann A.M."/>
            <person name="Op den Camp H."/>
            <person name="Overmann J."/>
            <person name="Amann R."/>
            <person name="Jetten M.S.M."/>
            <person name="Mascher T."/>
            <person name="Medema M.H."/>
            <person name="Devos D.P."/>
            <person name="Kaster A.-K."/>
            <person name="Ovreas L."/>
            <person name="Rohde M."/>
            <person name="Galperin M.Y."/>
            <person name="Jogler C."/>
        </authorList>
    </citation>
    <scope>NUCLEOTIDE SEQUENCE [LARGE SCALE GENOMIC DNA]</scope>
    <source>
        <strain evidence="2 3">EC9</strain>
    </source>
</reference>
<dbReference type="AlphaFoldDB" id="A0A517M2Z0"/>
<sequence precursor="true">MFRLFFLLLLVVSVLPAIANPGNRDPNASLGVHGLCGDSKALVAKCESLWKANFKDVEEINAARTSGRIEEISHQVIARCTFAGTEIEHLAEDLIDMGEPAGFELRIRGKKMWGEAHHGAVFYERTQRGQKLEAAAYKALDRGTRGREKELQRISELASKGNLQAAAAAYRSAEEKLWDDLIWIHFTKREPYIKPFETVFHSFQNAWHTERKAASATRLKEILASQTPDLEAFSAELTAAISSIGQTGSCEIEGTPATGPDAFAKFFAKWQAAQLGLVRCQGIYWILQNLDAVPKQGHGPWTQTAAQWNNKMLAMLPQLIVADASRATAADAAGLYMRYLDVIAPLAGHTQSADLARAVQPPLAQLLKASPQADALVDRYWRATDDLLTWRARLAAAQAKELDSSFPGLASVFAQANQSSDDYQGLFAKSSSRPTTPTLRISSPELLVVPTPKLLEAQVRASGLTRIPGGGRFALSAYRDRVFANVPAAIDFSPQIAALTRDLLVAESQPPLTLRAAMALDSAAEVDLVAIGGTIKGFYLESVIARFASLPTAAAVLFPLPALPSDGENQEQMIGLNQMMMRFDVLPAWVQHDYFVADLRQLD</sequence>
<gene>
    <name evidence="2" type="ORF">EC9_34310</name>
</gene>
<keyword evidence="3" id="KW-1185">Reference proteome</keyword>
<accession>A0A517M2Z0</accession>
<organism evidence="2 3">
    <name type="scientific">Rosistilla ulvae</name>
    <dbReference type="NCBI Taxonomy" id="1930277"/>
    <lineage>
        <taxon>Bacteria</taxon>
        <taxon>Pseudomonadati</taxon>
        <taxon>Planctomycetota</taxon>
        <taxon>Planctomycetia</taxon>
        <taxon>Pirellulales</taxon>
        <taxon>Pirellulaceae</taxon>
        <taxon>Rosistilla</taxon>
    </lineage>
</organism>
<dbReference type="OrthoDB" id="258139at2"/>
<proteinExistence type="predicted"/>
<dbReference type="KEGG" id="ruv:EC9_34310"/>
<feature type="chain" id="PRO_5022139897" evidence="1">
    <location>
        <begin position="20"/>
        <end position="603"/>
    </location>
</feature>
<evidence type="ECO:0000256" key="1">
    <source>
        <dbReference type="SAM" id="SignalP"/>
    </source>
</evidence>
<name>A0A517M2Z0_9BACT</name>
<dbReference type="EMBL" id="CP036261">
    <property type="protein sequence ID" value="QDS89234.1"/>
    <property type="molecule type" value="Genomic_DNA"/>
</dbReference>
<dbReference type="Proteomes" id="UP000319557">
    <property type="component" value="Chromosome"/>
</dbReference>
<keyword evidence="1" id="KW-0732">Signal</keyword>